<protein>
    <submittedName>
        <fullName evidence="2">Uncharacterized protein</fullName>
    </submittedName>
</protein>
<keyword evidence="1" id="KW-0472">Membrane</keyword>
<dbReference type="AlphaFoldDB" id="A0A0A9ERF8"/>
<keyword evidence="1" id="KW-0812">Transmembrane</keyword>
<organism evidence="2">
    <name type="scientific">Arundo donax</name>
    <name type="common">Giant reed</name>
    <name type="synonym">Donax arundinaceus</name>
    <dbReference type="NCBI Taxonomy" id="35708"/>
    <lineage>
        <taxon>Eukaryota</taxon>
        <taxon>Viridiplantae</taxon>
        <taxon>Streptophyta</taxon>
        <taxon>Embryophyta</taxon>
        <taxon>Tracheophyta</taxon>
        <taxon>Spermatophyta</taxon>
        <taxon>Magnoliopsida</taxon>
        <taxon>Liliopsida</taxon>
        <taxon>Poales</taxon>
        <taxon>Poaceae</taxon>
        <taxon>PACMAD clade</taxon>
        <taxon>Arundinoideae</taxon>
        <taxon>Arundineae</taxon>
        <taxon>Arundo</taxon>
    </lineage>
</organism>
<name>A0A0A9ERF8_ARUDO</name>
<evidence type="ECO:0000256" key="1">
    <source>
        <dbReference type="SAM" id="Phobius"/>
    </source>
</evidence>
<dbReference type="EMBL" id="GBRH01196317">
    <property type="protein sequence ID" value="JAE01579.1"/>
    <property type="molecule type" value="Transcribed_RNA"/>
</dbReference>
<feature type="transmembrane region" description="Helical" evidence="1">
    <location>
        <begin position="20"/>
        <end position="41"/>
    </location>
</feature>
<accession>A0A0A9ERF8</accession>
<evidence type="ECO:0000313" key="2">
    <source>
        <dbReference type="EMBL" id="JAE01579.1"/>
    </source>
</evidence>
<proteinExistence type="predicted"/>
<sequence>MQHVTCLPLDNLLYMGHMLFLFYSLEILHLLLFGYIFALALQMNYVIHCYLSPI</sequence>
<reference evidence="2" key="1">
    <citation type="submission" date="2014-09" db="EMBL/GenBank/DDBJ databases">
        <authorList>
            <person name="Magalhaes I.L.F."/>
            <person name="Oliveira U."/>
            <person name="Santos F.R."/>
            <person name="Vidigal T.H.D.A."/>
            <person name="Brescovit A.D."/>
            <person name="Santos A.J."/>
        </authorList>
    </citation>
    <scope>NUCLEOTIDE SEQUENCE</scope>
    <source>
        <tissue evidence="2">Shoot tissue taken approximately 20 cm above the soil surface</tissue>
    </source>
</reference>
<reference evidence="2" key="2">
    <citation type="journal article" date="2015" name="Data Brief">
        <title>Shoot transcriptome of the giant reed, Arundo donax.</title>
        <authorList>
            <person name="Barrero R.A."/>
            <person name="Guerrero F.D."/>
            <person name="Moolhuijzen P."/>
            <person name="Goolsby J.A."/>
            <person name="Tidwell J."/>
            <person name="Bellgard S.E."/>
            <person name="Bellgard M.I."/>
        </authorList>
    </citation>
    <scope>NUCLEOTIDE SEQUENCE</scope>
    <source>
        <tissue evidence="2">Shoot tissue taken approximately 20 cm above the soil surface</tissue>
    </source>
</reference>
<keyword evidence="1" id="KW-1133">Transmembrane helix</keyword>